<dbReference type="EMBL" id="CAUYUJ010012491">
    <property type="protein sequence ID" value="CAK0834046.1"/>
    <property type="molecule type" value="Genomic_DNA"/>
</dbReference>
<feature type="non-terminal residue" evidence="1">
    <location>
        <position position="119"/>
    </location>
</feature>
<protein>
    <submittedName>
        <fullName evidence="1">Uncharacterized protein</fullName>
    </submittedName>
</protein>
<gene>
    <name evidence="1" type="ORF">PCOR1329_LOCUS31569</name>
</gene>
<evidence type="ECO:0000313" key="1">
    <source>
        <dbReference type="EMBL" id="CAK0834046.1"/>
    </source>
</evidence>
<evidence type="ECO:0000313" key="2">
    <source>
        <dbReference type="Proteomes" id="UP001189429"/>
    </source>
</evidence>
<accession>A0ABN9SQ53</accession>
<keyword evidence="2" id="KW-1185">Reference proteome</keyword>
<organism evidence="1 2">
    <name type="scientific">Prorocentrum cordatum</name>
    <dbReference type="NCBI Taxonomy" id="2364126"/>
    <lineage>
        <taxon>Eukaryota</taxon>
        <taxon>Sar</taxon>
        <taxon>Alveolata</taxon>
        <taxon>Dinophyceae</taxon>
        <taxon>Prorocentrales</taxon>
        <taxon>Prorocentraceae</taxon>
        <taxon>Prorocentrum</taxon>
    </lineage>
</organism>
<proteinExistence type="predicted"/>
<reference evidence="1" key="1">
    <citation type="submission" date="2023-10" db="EMBL/GenBank/DDBJ databases">
        <authorList>
            <person name="Chen Y."/>
            <person name="Shah S."/>
            <person name="Dougan E. K."/>
            <person name="Thang M."/>
            <person name="Chan C."/>
        </authorList>
    </citation>
    <scope>NUCLEOTIDE SEQUENCE [LARGE SCALE GENOMIC DNA]</scope>
</reference>
<sequence>FGEPHLRQLEMLRQATGLLKTLHQALRVQLDQMEWYSIAEGLKMAAAVDLDLKGSVSDENSDHLDAFRDTFKELLQVIVLEPIARAGQGAYDRGGDDAAAARRCEQARELLASADSFVK</sequence>
<dbReference type="Proteomes" id="UP001189429">
    <property type="component" value="Unassembled WGS sequence"/>
</dbReference>
<name>A0ABN9SQ53_9DINO</name>
<feature type="non-terminal residue" evidence="1">
    <location>
        <position position="1"/>
    </location>
</feature>
<comment type="caution">
    <text evidence="1">The sequence shown here is derived from an EMBL/GenBank/DDBJ whole genome shotgun (WGS) entry which is preliminary data.</text>
</comment>